<feature type="region of interest" description="Disordered" evidence="3">
    <location>
        <begin position="731"/>
        <end position="887"/>
    </location>
</feature>
<dbReference type="SUPFAM" id="SSF88697">
    <property type="entry name" value="PUA domain-like"/>
    <property type="match status" value="1"/>
</dbReference>
<dbReference type="InterPro" id="IPR045134">
    <property type="entry name" value="UHRF1/2-like"/>
</dbReference>
<dbReference type="PANTHER" id="PTHR14140">
    <property type="entry name" value="E3 UBIQUITIN-PROTEIN LIGASE UHRF-RELATED"/>
    <property type="match status" value="1"/>
</dbReference>
<evidence type="ECO:0000256" key="3">
    <source>
        <dbReference type="SAM" id="MobiDB-lite"/>
    </source>
</evidence>
<evidence type="ECO:0000256" key="1">
    <source>
        <dbReference type="ARBA" id="ARBA00023242"/>
    </source>
</evidence>
<dbReference type="OrthoDB" id="2270193at2759"/>
<feature type="compositionally biased region" description="Polar residues" evidence="3">
    <location>
        <begin position="731"/>
        <end position="772"/>
    </location>
</feature>
<reference evidence="5 6" key="1">
    <citation type="journal article" date="2019" name="New Phytol.">
        <title>Comparative genomics reveals unique wood-decay strategies and fruiting body development in the Schizophyllaceae.</title>
        <authorList>
            <person name="Almasi E."/>
            <person name="Sahu N."/>
            <person name="Krizsan K."/>
            <person name="Balint B."/>
            <person name="Kovacs G.M."/>
            <person name="Kiss B."/>
            <person name="Cseklye J."/>
            <person name="Drula E."/>
            <person name="Henrissat B."/>
            <person name="Nagy I."/>
            <person name="Chovatia M."/>
            <person name="Adam C."/>
            <person name="LaButti K."/>
            <person name="Lipzen A."/>
            <person name="Riley R."/>
            <person name="Grigoriev I.V."/>
            <person name="Nagy L.G."/>
        </authorList>
    </citation>
    <scope>NUCLEOTIDE SEQUENCE [LARGE SCALE GENOMIC DNA]</scope>
    <source>
        <strain evidence="5 6">NL-1724</strain>
    </source>
</reference>
<dbReference type="PROSITE" id="PS51015">
    <property type="entry name" value="YDG"/>
    <property type="match status" value="1"/>
</dbReference>
<feature type="compositionally biased region" description="Acidic residues" evidence="3">
    <location>
        <begin position="321"/>
        <end position="335"/>
    </location>
</feature>
<dbReference type="GO" id="GO:0061630">
    <property type="term" value="F:ubiquitin protein ligase activity"/>
    <property type="evidence" value="ECO:0007669"/>
    <property type="project" value="TreeGrafter"/>
</dbReference>
<evidence type="ECO:0000259" key="4">
    <source>
        <dbReference type="PROSITE" id="PS51015"/>
    </source>
</evidence>
<feature type="domain" description="YDG" evidence="4">
    <location>
        <begin position="97"/>
        <end position="237"/>
    </location>
</feature>
<dbReference type="Gene3D" id="2.30.280.10">
    <property type="entry name" value="SRA-YDG"/>
    <property type="match status" value="1"/>
</dbReference>
<dbReference type="Proteomes" id="UP000320762">
    <property type="component" value="Unassembled WGS sequence"/>
</dbReference>
<feature type="compositionally biased region" description="Polar residues" evidence="3">
    <location>
        <begin position="43"/>
        <end position="52"/>
    </location>
</feature>
<comment type="caution">
    <text evidence="5">The sequence shown here is derived from an EMBL/GenBank/DDBJ whole genome shotgun (WGS) entry which is preliminary data.</text>
</comment>
<feature type="compositionally biased region" description="Polar residues" evidence="3">
    <location>
        <begin position="632"/>
        <end position="658"/>
    </location>
</feature>
<feature type="region of interest" description="Disordered" evidence="3">
    <location>
        <begin position="1"/>
        <end position="92"/>
    </location>
</feature>
<organism evidence="5 6">
    <name type="scientific">Schizophyllum amplum</name>
    <dbReference type="NCBI Taxonomy" id="97359"/>
    <lineage>
        <taxon>Eukaryota</taxon>
        <taxon>Fungi</taxon>
        <taxon>Dikarya</taxon>
        <taxon>Basidiomycota</taxon>
        <taxon>Agaricomycotina</taxon>
        <taxon>Agaricomycetes</taxon>
        <taxon>Agaricomycetidae</taxon>
        <taxon>Agaricales</taxon>
        <taxon>Schizophyllaceae</taxon>
        <taxon>Schizophyllum</taxon>
    </lineage>
</organism>
<evidence type="ECO:0000256" key="2">
    <source>
        <dbReference type="PROSITE-ProRule" id="PRU00358"/>
    </source>
</evidence>
<accession>A0A550BZ73</accession>
<dbReference type="GO" id="GO:0005634">
    <property type="term" value="C:nucleus"/>
    <property type="evidence" value="ECO:0007669"/>
    <property type="project" value="UniProtKB-SubCell"/>
</dbReference>
<evidence type="ECO:0000313" key="5">
    <source>
        <dbReference type="EMBL" id="TRM57849.1"/>
    </source>
</evidence>
<feature type="compositionally biased region" description="Low complexity" evidence="3">
    <location>
        <begin position="515"/>
        <end position="535"/>
    </location>
</feature>
<feature type="compositionally biased region" description="Basic and acidic residues" evidence="3">
    <location>
        <begin position="306"/>
        <end position="320"/>
    </location>
</feature>
<dbReference type="PANTHER" id="PTHR14140:SF27">
    <property type="entry name" value="OS04G0289800 PROTEIN"/>
    <property type="match status" value="1"/>
</dbReference>
<feature type="compositionally biased region" description="Low complexity" evidence="3">
    <location>
        <begin position="562"/>
        <end position="579"/>
    </location>
</feature>
<feature type="compositionally biased region" description="Low complexity" evidence="3">
    <location>
        <begin position="469"/>
        <end position="500"/>
    </location>
</feature>
<dbReference type="GO" id="GO:0044027">
    <property type="term" value="P:negative regulation of gene expression via chromosomal CpG island methylation"/>
    <property type="evidence" value="ECO:0007669"/>
    <property type="project" value="TreeGrafter"/>
</dbReference>
<dbReference type="AlphaFoldDB" id="A0A550BZ73"/>
<feature type="compositionally biased region" description="Pro residues" evidence="3">
    <location>
        <begin position="666"/>
        <end position="678"/>
    </location>
</feature>
<feature type="region of interest" description="Disordered" evidence="3">
    <location>
        <begin position="466"/>
        <end position="585"/>
    </location>
</feature>
<feature type="region of interest" description="Disordered" evidence="3">
    <location>
        <begin position="627"/>
        <end position="688"/>
    </location>
</feature>
<name>A0A550BZ73_9AGAR</name>
<dbReference type="Pfam" id="PF02182">
    <property type="entry name" value="SAD_SRA"/>
    <property type="match status" value="1"/>
</dbReference>
<feature type="compositionally biased region" description="Polar residues" evidence="3">
    <location>
        <begin position="501"/>
        <end position="514"/>
    </location>
</feature>
<feature type="region of interest" description="Disordered" evidence="3">
    <location>
        <begin position="266"/>
        <end position="352"/>
    </location>
</feature>
<protein>
    <recommendedName>
        <fullName evidence="4">YDG domain-containing protein</fullName>
    </recommendedName>
</protein>
<keyword evidence="6" id="KW-1185">Reference proteome</keyword>
<gene>
    <name evidence="5" type="ORF">BD626DRAFT_574177</name>
</gene>
<proteinExistence type="predicted"/>
<dbReference type="InterPro" id="IPR015947">
    <property type="entry name" value="PUA-like_sf"/>
</dbReference>
<dbReference type="SMART" id="SM00466">
    <property type="entry name" value="SRA"/>
    <property type="match status" value="1"/>
</dbReference>
<feature type="compositionally biased region" description="Polar residues" evidence="3">
    <location>
        <begin position="792"/>
        <end position="811"/>
    </location>
</feature>
<dbReference type="InterPro" id="IPR036987">
    <property type="entry name" value="SRA-YDG_sf"/>
</dbReference>
<feature type="compositionally biased region" description="Basic and acidic residues" evidence="3">
    <location>
        <begin position="62"/>
        <end position="74"/>
    </location>
</feature>
<sequence length="887" mass="94606">MRSAAIGTPVDLPTPHLNVSEIASPDGRDSAPFDSEEEPDQRLPSSSATQDFRAQRRKPKGRDKTVKKDWHDVCEPSTPPHIELQLTYPPGHSTRVGHLDEVPYFKLFKGFDEMYEWGVHCATQRGIVGSHTGARSVVLNSGYTGDQEGPNQVIMDGEGARDKNTKVHISDQKWTSIGNTALLQSWRTGAPVRVCRGSQTRYGPAEGYRYDGLWTVVNAWQARAPDAFLRCRFHLIRLPDQPLDPDDGMPALSPHLLQALRRANRAREPGVYPSNEDTPGLITQKRQRDRDEILDDRRAQKRKRATRDWDELPDDWVERPDDPDELPDDWDDLPDDGGTLQATPGAGPSRISRVEHTPTCAEHAPSRVKHASSLTVDAPSTVEHAPSTVEHAPSRLEHAPWSVEAGHSTVDRAPAPGGVPSLLKRLKFKKISQALVPMTSNASTAKISDSWSSGISTVSASNALTSKAPSGVGPPSSSSTSGPSGSSTFEPSTSSTFQPPVSSTLTPSCSFTFKTSGSSTIDSSGSSTIDSSGSSMLESSNPSVPAPPLHSATSSTARSPIASTSHALSTSTSHESSSSGFRATCNASTSSATSSSFARHLDVPLSLTPATLPRSWATLPPTTAVLVPRPRPSTTEHTFAPSLSQYTPLVISSPQPSTEHLLGSSPPQPSSSPLPGPSTPQQYGSGTLIYHRSPLKPQAHHSSPAQAVLVPPHRDAPRQLPRWPEALQLTQPELSTASSLTCTSGATPSHPMSDTLSTAVSPTARSPPTALTLSMPRLPSPDQHATAPPAPTTSHVYLTSTGRASPTSTSRAFPASTPPSNIFPTDKMDEGAPNFHLPRPSLPTNDSVGVHQQDEAGTTPPTDNAGKLSPDDASELSGDFLLGYPDE</sequence>
<keyword evidence="1 2" id="KW-0539">Nucleus</keyword>
<feature type="compositionally biased region" description="Basic and acidic residues" evidence="3">
    <location>
        <begin position="286"/>
        <end position="298"/>
    </location>
</feature>
<evidence type="ECO:0000313" key="6">
    <source>
        <dbReference type="Proteomes" id="UP000320762"/>
    </source>
</evidence>
<dbReference type="GO" id="GO:0016567">
    <property type="term" value="P:protein ubiquitination"/>
    <property type="evidence" value="ECO:0007669"/>
    <property type="project" value="TreeGrafter"/>
</dbReference>
<dbReference type="InterPro" id="IPR003105">
    <property type="entry name" value="SRA_YDG"/>
</dbReference>
<dbReference type="EMBL" id="VDMD01000042">
    <property type="protein sequence ID" value="TRM57849.1"/>
    <property type="molecule type" value="Genomic_DNA"/>
</dbReference>
<comment type="subcellular location">
    <subcellularLocation>
        <location evidence="2">Nucleus</location>
    </subcellularLocation>
</comment>